<feature type="domain" description="N-acetyltransferase" evidence="1">
    <location>
        <begin position="1"/>
        <end position="130"/>
    </location>
</feature>
<dbReference type="RefSeq" id="WP_062523987.1">
    <property type="nucleotide sequence ID" value="NZ_CP048429.1"/>
</dbReference>
<evidence type="ECO:0000313" key="3">
    <source>
        <dbReference type="EMBL" id="SDL02424.1"/>
    </source>
</evidence>
<proteinExistence type="predicted"/>
<dbReference type="EMBL" id="FNGM01000001">
    <property type="protein sequence ID" value="SDL02424.1"/>
    <property type="molecule type" value="Genomic_DNA"/>
</dbReference>
<evidence type="ECO:0000313" key="4">
    <source>
        <dbReference type="Proteomes" id="UP000070252"/>
    </source>
</evidence>
<reference evidence="2 4" key="1">
    <citation type="submission" date="2015-08" db="EMBL/GenBank/DDBJ databases">
        <title>Genome of Paenibacillus jilunlii.</title>
        <authorList>
            <person name="Sant'Anna F.H."/>
            <person name="Ambrosini A."/>
            <person name="Souza R."/>
            <person name="Bach E."/>
            <person name="Fernandes G."/>
            <person name="Balsanelli E."/>
            <person name="Baura V.A."/>
            <person name="Pedrosa F.O."/>
            <person name="Souza E.M."/>
            <person name="Passaglia L."/>
        </authorList>
    </citation>
    <scope>NUCLEOTIDE SEQUENCE [LARGE SCALE GENOMIC DNA]</scope>
    <source>
        <strain evidence="2 4">DSM 23019</strain>
    </source>
</reference>
<name>A0A1G9GP27_9BACL</name>
<dbReference type="InterPro" id="IPR000182">
    <property type="entry name" value="GNAT_dom"/>
</dbReference>
<gene>
    <name evidence="2" type="ORF">AML91_16500</name>
    <name evidence="3" type="ORF">SAMN05216191_101499</name>
</gene>
<keyword evidence="3" id="KW-0808">Transferase</keyword>
<dbReference type="SUPFAM" id="SSF55729">
    <property type="entry name" value="Acyl-CoA N-acyltransferases (Nat)"/>
    <property type="match status" value="1"/>
</dbReference>
<dbReference type="GO" id="GO:0016747">
    <property type="term" value="F:acyltransferase activity, transferring groups other than amino-acyl groups"/>
    <property type="evidence" value="ECO:0007669"/>
    <property type="project" value="InterPro"/>
</dbReference>
<dbReference type="Proteomes" id="UP000182783">
    <property type="component" value="Unassembled WGS sequence"/>
</dbReference>
<dbReference type="InterPro" id="IPR016181">
    <property type="entry name" value="Acyl_CoA_acyltransferase"/>
</dbReference>
<dbReference type="Proteomes" id="UP000070252">
    <property type="component" value="Unassembled WGS sequence"/>
</dbReference>
<reference evidence="3 5" key="2">
    <citation type="submission" date="2016-10" db="EMBL/GenBank/DDBJ databases">
        <authorList>
            <person name="de Groot N.N."/>
        </authorList>
    </citation>
    <scope>NUCLEOTIDE SEQUENCE [LARGE SCALE GENOMIC DNA]</scope>
    <source>
        <strain evidence="3 5">CGMCC 1.10239</strain>
    </source>
</reference>
<protein>
    <submittedName>
        <fullName evidence="2 3">Acetyltransferase</fullName>
    </submittedName>
</protein>
<evidence type="ECO:0000259" key="1">
    <source>
        <dbReference type="PROSITE" id="PS51186"/>
    </source>
</evidence>
<dbReference type="OrthoDB" id="7365228at2"/>
<organism evidence="3 5">
    <name type="scientific">Paenibacillus jilunlii</name>
    <dbReference type="NCBI Taxonomy" id="682956"/>
    <lineage>
        <taxon>Bacteria</taxon>
        <taxon>Bacillati</taxon>
        <taxon>Bacillota</taxon>
        <taxon>Bacilli</taxon>
        <taxon>Bacillales</taxon>
        <taxon>Paenibacillaceae</taxon>
        <taxon>Paenibacillus</taxon>
    </lineage>
</organism>
<dbReference type="PROSITE" id="PS51186">
    <property type="entry name" value="GNAT"/>
    <property type="match status" value="1"/>
</dbReference>
<dbReference type="AlphaFoldDB" id="A0A1G9GP27"/>
<dbReference type="Gene3D" id="3.40.630.30">
    <property type="match status" value="1"/>
</dbReference>
<dbReference type="EMBL" id="LIPY01000116">
    <property type="protein sequence ID" value="KWX73860.1"/>
    <property type="molecule type" value="Genomic_DNA"/>
</dbReference>
<sequence length="159" mass="17819">MLFQAIDSGTGQAALQISGTVIVSRGRMHKLAELPGYCAVLDGKVHAAIYFCCRDEECEIVSLDSKTENIGAGSRLIELVVEEAARARCTRVWLITSNDNSKAIRFYQKRGFDLIAVHREAITEARKLKPSIPLTGYDGIPVRHEVEFEYRLDYRENGE</sequence>
<dbReference type="Pfam" id="PF00583">
    <property type="entry name" value="Acetyltransf_1"/>
    <property type="match status" value="1"/>
</dbReference>
<evidence type="ECO:0000313" key="5">
    <source>
        <dbReference type="Proteomes" id="UP000182783"/>
    </source>
</evidence>
<keyword evidence="4" id="KW-1185">Reference proteome</keyword>
<evidence type="ECO:0000313" key="2">
    <source>
        <dbReference type="EMBL" id="KWX73860.1"/>
    </source>
</evidence>
<accession>A0A1G9GP27</accession>